<proteinExistence type="predicted"/>
<evidence type="ECO:0000313" key="2">
    <source>
        <dbReference type="EMBL" id="CEM32187.1"/>
    </source>
</evidence>
<dbReference type="PANTHER" id="PTHR37948">
    <property type="entry name" value="ZGC:113208"/>
    <property type="match status" value="1"/>
</dbReference>
<organism evidence="2">
    <name type="scientific">Chromera velia CCMP2878</name>
    <dbReference type="NCBI Taxonomy" id="1169474"/>
    <lineage>
        <taxon>Eukaryota</taxon>
        <taxon>Sar</taxon>
        <taxon>Alveolata</taxon>
        <taxon>Colpodellida</taxon>
        <taxon>Chromeraceae</taxon>
        <taxon>Chromera</taxon>
    </lineage>
</organism>
<feature type="compositionally biased region" description="Basic and acidic residues" evidence="1">
    <location>
        <begin position="62"/>
        <end position="93"/>
    </location>
</feature>
<name>A0A0G4GPA2_9ALVE</name>
<feature type="region of interest" description="Disordered" evidence="1">
    <location>
        <begin position="1"/>
        <end position="93"/>
    </location>
</feature>
<sequence length="270" mass="30958">MTKEDQATLSSKQKTAGAKPKQPKEVVKAVQQKASGKKKEASSQESDESNPFPNCGFPFLDPEVKLDTKVESKRRPLPKRDPKTNELIFEDHPEFRPNLTPKEVLRRGSFGGTYFRSIPSGVTGKKYQGKEVIKELPADWFHGMSVDSQLCSQKYREAANRFGVKCGQTLDQWESSGWIKKQDPYGAFQWYCRFYLGRRSSDDKRQISRFNGVMRGRFSGNLIRQIVTKGRPYNDAGVSPVIRQTLQHWGYVLTERDFKKYCKSKGLRCQ</sequence>
<dbReference type="VEuPathDB" id="CryptoDB:Cvel_5014"/>
<evidence type="ECO:0000256" key="1">
    <source>
        <dbReference type="SAM" id="MobiDB-lite"/>
    </source>
</evidence>
<gene>
    <name evidence="2" type="ORF">Cvel_5014</name>
</gene>
<protein>
    <submittedName>
        <fullName evidence="2">Uncharacterized protein</fullName>
    </submittedName>
</protein>
<accession>A0A0G4GPA2</accession>
<dbReference type="PANTHER" id="PTHR37948:SF1">
    <property type="entry name" value="BLL5189 PROTEIN"/>
    <property type="match status" value="1"/>
</dbReference>
<reference evidence="2" key="1">
    <citation type="submission" date="2014-11" db="EMBL/GenBank/DDBJ databases">
        <authorList>
            <person name="Otto D Thomas"/>
            <person name="Naeem Raeece"/>
        </authorList>
    </citation>
    <scope>NUCLEOTIDE SEQUENCE</scope>
</reference>
<dbReference type="EMBL" id="CDMZ01001413">
    <property type="protein sequence ID" value="CEM32187.1"/>
    <property type="molecule type" value="Genomic_DNA"/>
</dbReference>
<dbReference type="AlphaFoldDB" id="A0A0G4GPA2"/>